<name>A0A812P4G2_9DINO</name>
<gene>
    <name evidence="1" type="ORF">SNEC2469_LOCUS9071</name>
</gene>
<accession>A0A812P4G2</accession>
<reference evidence="1" key="1">
    <citation type="submission" date="2021-02" db="EMBL/GenBank/DDBJ databases">
        <authorList>
            <person name="Dougan E. K."/>
            <person name="Rhodes N."/>
            <person name="Thang M."/>
            <person name="Chan C."/>
        </authorList>
    </citation>
    <scope>NUCLEOTIDE SEQUENCE</scope>
</reference>
<protein>
    <submittedName>
        <fullName evidence="1">Uncharacterized protein</fullName>
    </submittedName>
</protein>
<evidence type="ECO:0000313" key="1">
    <source>
        <dbReference type="EMBL" id="CAE7349968.1"/>
    </source>
</evidence>
<dbReference type="AlphaFoldDB" id="A0A812P4G2"/>
<dbReference type="OrthoDB" id="457010at2759"/>
<feature type="non-terminal residue" evidence="1">
    <location>
        <position position="303"/>
    </location>
</feature>
<keyword evidence="2" id="KW-1185">Reference proteome</keyword>
<evidence type="ECO:0000313" key="2">
    <source>
        <dbReference type="Proteomes" id="UP000601435"/>
    </source>
</evidence>
<organism evidence="1 2">
    <name type="scientific">Symbiodinium necroappetens</name>
    <dbReference type="NCBI Taxonomy" id="1628268"/>
    <lineage>
        <taxon>Eukaryota</taxon>
        <taxon>Sar</taxon>
        <taxon>Alveolata</taxon>
        <taxon>Dinophyceae</taxon>
        <taxon>Suessiales</taxon>
        <taxon>Symbiodiniaceae</taxon>
        <taxon>Symbiodinium</taxon>
    </lineage>
</organism>
<comment type="caution">
    <text evidence="1">The sequence shown here is derived from an EMBL/GenBank/DDBJ whole genome shotgun (WGS) entry which is preliminary data.</text>
</comment>
<proteinExistence type="predicted"/>
<dbReference type="EMBL" id="CAJNJA010014784">
    <property type="protein sequence ID" value="CAE7349968.1"/>
    <property type="molecule type" value="Genomic_DNA"/>
</dbReference>
<sequence length="303" mass="33960">MDVKAEAAEAKPDDAGSQVCGVGPSPAIVQNLKEKVELAFLEATKDAHIGDMMSRWFPLTLEGQSEFAKVMLHYVGLPAVAQHVQPHRAINHIPADSKTDMWLNPWMIDYSRQCKYGESSKYPDMCTLRVHFFSILAAGFEASREPLDVRFVSEKGSLPLVDGIELFSVKLVDGFTKSLCVQAIFALLSKLDYLVDVTAEDLSEDESMATCVATLKYLKGNFKRHDREEEYLYDALALTQRTGEKQQASPMELVSVFSEAVRLKKKTIGAKSTRDLLNLCVQDYNKGQKLKQETVKIIYNVLR</sequence>
<dbReference type="Proteomes" id="UP000601435">
    <property type="component" value="Unassembled WGS sequence"/>
</dbReference>